<reference evidence="1" key="1">
    <citation type="submission" date="2013-11" db="EMBL/GenBank/DDBJ databases">
        <title>Microbial diversity, functional groups and degradation webs in Northern and Southern Mediterranean and Red Sea marine crude oil polluted sites.</title>
        <authorList>
            <person name="Daffonchio D."/>
            <person name="Mapelli F."/>
            <person name="Ferrer M."/>
            <person name="Richter M."/>
            <person name="Cherif A."/>
            <person name="Malkawi H.I."/>
            <person name="Yakimov M.M."/>
            <person name="Abdel-Fattah Y.R."/>
            <person name="Blaghen M."/>
            <person name="Golyshin P.N."/>
            <person name="Kalogerakis N."/>
            <person name="Boon N."/>
            <person name="Magagnini M."/>
            <person name="Fava F."/>
        </authorList>
    </citation>
    <scope>NUCLEOTIDE SEQUENCE</scope>
</reference>
<comment type="caution">
    <text evidence="1">The sequence shown here is derived from an EMBL/GenBank/DDBJ whole genome shotgun (WGS) entry which is preliminary data.</text>
</comment>
<dbReference type="EMBL" id="AYSL01000342">
    <property type="protein sequence ID" value="KTF07776.1"/>
    <property type="molecule type" value="Genomic_DNA"/>
</dbReference>
<protein>
    <submittedName>
        <fullName evidence="1">Uncharacterized protein</fullName>
    </submittedName>
</protein>
<sequence>MQILCAAFDIQATWQNTAIFTALLNTILHDLPNTI</sequence>
<proteinExistence type="predicted"/>
<evidence type="ECO:0000313" key="1">
    <source>
        <dbReference type="EMBL" id="KTF07776.1"/>
    </source>
</evidence>
<accession>A0A1B6NWE9</accession>
<organism evidence="1">
    <name type="scientific">marine sediment metagenome</name>
    <dbReference type="NCBI Taxonomy" id="412755"/>
    <lineage>
        <taxon>unclassified sequences</taxon>
        <taxon>metagenomes</taxon>
        <taxon>ecological metagenomes</taxon>
    </lineage>
</organism>
<dbReference type="AlphaFoldDB" id="A0A1B6NWE9"/>
<name>A0A1B6NWE9_9ZZZZ</name>
<gene>
    <name evidence="1" type="ORF">MGSAQ_000729</name>
</gene>